<evidence type="ECO:0000313" key="4">
    <source>
        <dbReference type="Proteomes" id="UP001165422"/>
    </source>
</evidence>
<evidence type="ECO:0000256" key="1">
    <source>
        <dbReference type="SAM" id="Coils"/>
    </source>
</evidence>
<feature type="coiled-coil region" evidence="1">
    <location>
        <begin position="96"/>
        <end position="123"/>
    </location>
</feature>
<accession>A0ABS8N3S7</accession>
<feature type="transmembrane region" description="Helical" evidence="2">
    <location>
        <begin position="20"/>
        <end position="43"/>
    </location>
</feature>
<dbReference type="Proteomes" id="UP001165422">
    <property type="component" value="Unassembled WGS sequence"/>
</dbReference>
<name>A0ABS8N3S7_9CLOT</name>
<dbReference type="EMBL" id="JAJJPB010000002">
    <property type="protein sequence ID" value="MCC9293819.1"/>
    <property type="molecule type" value="Genomic_DNA"/>
</dbReference>
<dbReference type="RefSeq" id="WP_150356600.1">
    <property type="nucleotide sequence ID" value="NZ_JAJJPB010000002.1"/>
</dbReference>
<keyword evidence="2" id="KW-0812">Transmembrane</keyword>
<keyword evidence="2" id="KW-0472">Membrane</keyword>
<comment type="caution">
    <text evidence="3">The sequence shown here is derived from an EMBL/GenBank/DDBJ whole genome shotgun (WGS) entry which is preliminary data.</text>
</comment>
<protein>
    <submittedName>
        <fullName evidence="3">Uncharacterized protein</fullName>
    </submittedName>
</protein>
<keyword evidence="4" id="KW-1185">Reference proteome</keyword>
<sequence length="137" mass="15851">MEKKIYADIWGDTVNVRHLFFAIIIGIAISLPCFILSLSFIQVHFPQTPLKLCKAYALLIGMLSSLLSAFISAKLFKPKRILQEKNFSEEDRNLVLKELDIDLDKEREELKTVEDEVIEEMKSLQLYELFAGEKENK</sequence>
<reference evidence="3" key="1">
    <citation type="submission" date="2021-11" db="EMBL/GenBank/DDBJ databases">
        <authorList>
            <person name="Qingchun L."/>
            <person name="Dong Z."/>
            <person name="Zongwei Q."/>
            <person name="Jia Z."/>
            <person name="Duotao L."/>
        </authorList>
    </citation>
    <scope>NUCLEOTIDE SEQUENCE</scope>
    <source>
        <strain evidence="3">WLY-B-L2</strain>
    </source>
</reference>
<keyword evidence="2" id="KW-1133">Transmembrane helix</keyword>
<evidence type="ECO:0000313" key="3">
    <source>
        <dbReference type="EMBL" id="MCC9293819.1"/>
    </source>
</evidence>
<evidence type="ECO:0000256" key="2">
    <source>
        <dbReference type="SAM" id="Phobius"/>
    </source>
</evidence>
<organism evidence="3 4">
    <name type="scientific">Clostridium aromativorans</name>
    <dbReference type="NCBI Taxonomy" id="2836848"/>
    <lineage>
        <taxon>Bacteria</taxon>
        <taxon>Bacillati</taxon>
        <taxon>Bacillota</taxon>
        <taxon>Clostridia</taxon>
        <taxon>Eubacteriales</taxon>
        <taxon>Clostridiaceae</taxon>
        <taxon>Clostridium</taxon>
    </lineage>
</organism>
<gene>
    <name evidence="3" type="ORF">LN736_02905</name>
</gene>
<feature type="transmembrane region" description="Helical" evidence="2">
    <location>
        <begin position="55"/>
        <end position="76"/>
    </location>
</feature>
<proteinExistence type="predicted"/>
<keyword evidence="1" id="KW-0175">Coiled coil</keyword>